<dbReference type="PANTHER" id="PTHR12639:SF7">
    <property type="entry name" value="HTTM DOMAIN-CONTAINING PROTEIN"/>
    <property type="match status" value="1"/>
</dbReference>
<feature type="transmembrane region" description="Helical" evidence="7">
    <location>
        <begin position="52"/>
        <end position="74"/>
    </location>
</feature>
<dbReference type="Pfam" id="PF22777">
    <property type="entry name" value="VKGC_lumenal_dom"/>
    <property type="match status" value="1"/>
</dbReference>
<feature type="transmembrane region" description="Helical" evidence="7">
    <location>
        <begin position="241"/>
        <end position="262"/>
    </location>
</feature>
<dbReference type="InterPro" id="IPR053935">
    <property type="entry name" value="VKGC_lumenal_dom"/>
</dbReference>
<evidence type="ECO:0000256" key="3">
    <source>
        <dbReference type="ARBA" id="ARBA00022989"/>
    </source>
</evidence>
<accession>A0A1G6ZWC8</accession>
<evidence type="ECO:0000256" key="6">
    <source>
        <dbReference type="ARBA" id="ARBA00023239"/>
    </source>
</evidence>
<dbReference type="EMBL" id="FNAO01000003">
    <property type="protein sequence ID" value="SDE06820.1"/>
    <property type="molecule type" value="Genomic_DNA"/>
</dbReference>
<evidence type="ECO:0000313" key="9">
    <source>
        <dbReference type="EMBL" id="SDE06820.1"/>
    </source>
</evidence>
<dbReference type="GO" id="GO:0012505">
    <property type="term" value="C:endomembrane system"/>
    <property type="evidence" value="ECO:0007669"/>
    <property type="project" value="UniProtKB-SubCell"/>
</dbReference>
<dbReference type="SMART" id="SM00752">
    <property type="entry name" value="HTTM"/>
    <property type="match status" value="1"/>
</dbReference>
<dbReference type="Pfam" id="PF05090">
    <property type="entry name" value="HTTM"/>
    <property type="match status" value="1"/>
</dbReference>
<evidence type="ECO:0000259" key="8">
    <source>
        <dbReference type="SMART" id="SM00752"/>
    </source>
</evidence>
<dbReference type="GO" id="GO:0019842">
    <property type="term" value="F:vitamin binding"/>
    <property type="evidence" value="ECO:0007669"/>
    <property type="project" value="TreeGrafter"/>
</dbReference>
<reference evidence="9 10" key="1">
    <citation type="submission" date="2016-10" db="EMBL/GenBank/DDBJ databases">
        <authorList>
            <person name="de Groot N.N."/>
        </authorList>
    </citation>
    <scope>NUCLEOTIDE SEQUENCE [LARGE SCALE GENOMIC DNA]</scope>
    <source>
        <strain evidence="9 10">DSM 23421</strain>
    </source>
</reference>
<dbReference type="Proteomes" id="UP000199109">
    <property type="component" value="Unassembled WGS sequence"/>
</dbReference>
<comment type="subcellular location">
    <subcellularLocation>
        <location evidence="1">Endomembrane system</location>
        <topology evidence="1">Multi-pass membrane protein</topology>
    </subcellularLocation>
</comment>
<dbReference type="InterPro" id="IPR011020">
    <property type="entry name" value="HTTM-like"/>
</dbReference>
<dbReference type="GO" id="GO:0008488">
    <property type="term" value="F:gamma-glutamyl carboxylase activity"/>
    <property type="evidence" value="ECO:0007669"/>
    <property type="project" value="InterPro"/>
</dbReference>
<gene>
    <name evidence="9" type="ORF">SAMN05421636_103127</name>
</gene>
<keyword evidence="10" id="KW-1185">Reference proteome</keyword>
<dbReference type="STRING" id="641691.SAMN05421636_103127"/>
<evidence type="ECO:0000256" key="1">
    <source>
        <dbReference type="ARBA" id="ARBA00004127"/>
    </source>
</evidence>
<keyword evidence="3 7" id="KW-1133">Transmembrane helix</keyword>
<feature type="transmembrane region" description="Helical" evidence="7">
    <location>
        <begin position="184"/>
        <end position="204"/>
    </location>
</feature>
<evidence type="ECO:0000256" key="2">
    <source>
        <dbReference type="ARBA" id="ARBA00022692"/>
    </source>
</evidence>
<evidence type="ECO:0000256" key="4">
    <source>
        <dbReference type="ARBA" id="ARBA00023136"/>
    </source>
</evidence>
<keyword evidence="6" id="KW-0456">Lyase</keyword>
<evidence type="ECO:0000256" key="5">
    <source>
        <dbReference type="ARBA" id="ARBA00023157"/>
    </source>
</evidence>
<feature type="transmembrane region" description="Helical" evidence="7">
    <location>
        <begin position="106"/>
        <end position="139"/>
    </location>
</feature>
<dbReference type="AlphaFoldDB" id="A0A1G6ZWC8"/>
<keyword evidence="2 7" id="KW-0812">Transmembrane</keyword>
<protein>
    <submittedName>
        <fullName evidence="9">Vitamin K-dependent gamma-carboxylase</fullName>
    </submittedName>
</protein>
<dbReference type="InterPro" id="IPR007782">
    <property type="entry name" value="VKG_COase"/>
</dbReference>
<name>A0A1G6ZWC8_9FLAO</name>
<sequence>MGHITPRPCDEQILFLPGGNTLFGRKLEALNVKLGHTILSQLKLYLETPVEAAPLAVFRILFGGMMLFGMLRFWSYGWIDKLYVRPQFFFSYYGFDWIKPIGNYTYLVFAVCAVAAAMVAIGYKYRMAIIVFFISFTYIELMDKTTYLNHYYFISILAFLMIFLPANAYYSVDALQHPRKSFQKIPAWTINSIKWLLCIVYIYAGLGKLNSDWLLEAMPLKIWLPSKFDVPLLGDFFRFEWVHYAFSWGGAAYDLFIPFLLLYRKTRPFAFVMVVIFHLMTRVLFPIGMFPYIMIVSSLIFFDAGVHHTLLRYLDRFLKLGKQRFDTGTILVYGSTAGNRLKYAVLLVFFGIQLLLPWRYLAYPGELFWTEEGYRFSWRVMLMEKSGYAQFKIVDGKTGSYFYVDNTDFLTPFQEKQMAFQPDFILEYAHFLKDHFKKDGHKHIQVFVESYVSLNGRLSTPMVDPRVDLAAQKESFEHKPWITPFNDVIKGI</sequence>
<dbReference type="InterPro" id="IPR053934">
    <property type="entry name" value="HTTM_dom"/>
</dbReference>
<organism evidence="9 10">
    <name type="scientific">Pricia antarctica</name>
    <dbReference type="NCBI Taxonomy" id="641691"/>
    <lineage>
        <taxon>Bacteria</taxon>
        <taxon>Pseudomonadati</taxon>
        <taxon>Bacteroidota</taxon>
        <taxon>Flavobacteriia</taxon>
        <taxon>Flavobacteriales</taxon>
        <taxon>Flavobacteriaceae</taxon>
        <taxon>Pricia</taxon>
    </lineage>
</organism>
<evidence type="ECO:0000256" key="7">
    <source>
        <dbReference type="SAM" id="Phobius"/>
    </source>
</evidence>
<evidence type="ECO:0000313" key="10">
    <source>
        <dbReference type="Proteomes" id="UP000199109"/>
    </source>
</evidence>
<dbReference type="PANTHER" id="PTHR12639">
    <property type="entry name" value="VITAMIN K-DEPENDENT GAMMA-CARBOXYLASE"/>
    <property type="match status" value="1"/>
</dbReference>
<feature type="domain" description="HTTM-like" evidence="8">
    <location>
        <begin position="47"/>
        <end position="306"/>
    </location>
</feature>
<proteinExistence type="predicted"/>
<keyword evidence="4 7" id="KW-0472">Membrane</keyword>
<feature type="transmembrane region" description="Helical" evidence="7">
    <location>
        <begin position="293"/>
        <end position="314"/>
    </location>
</feature>
<feature type="transmembrane region" description="Helical" evidence="7">
    <location>
        <begin position="151"/>
        <end position="172"/>
    </location>
</feature>
<keyword evidence="5" id="KW-1015">Disulfide bond</keyword>